<comment type="caution">
    <text evidence="6">The sequence shown here is derived from an EMBL/GenBank/DDBJ whole genome shotgun (WGS) entry which is preliminary data.</text>
</comment>
<feature type="domain" description="HIG1" evidence="5">
    <location>
        <begin position="1"/>
        <end position="66"/>
    </location>
</feature>
<feature type="transmembrane region" description="Helical" evidence="4">
    <location>
        <begin position="6"/>
        <end position="24"/>
    </location>
</feature>
<dbReference type="InterPro" id="IPR007667">
    <property type="entry name" value="Hypoxia_induced_domain"/>
</dbReference>
<evidence type="ECO:0000259" key="5">
    <source>
        <dbReference type="PROSITE" id="PS51503"/>
    </source>
</evidence>
<feature type="transmembrane region" description="Helical" evidence="4">
    <location>
        <begin position="45"/>
        <end position="63"/>
    </location>
</feature>
<evidence type="ECO:0000256" key="4">
    <source>
        <dbReference type="SAM" id="Phobius"/>
    </source>
</evidence>
<reference evidence="7" key="1">
    <citation type="journal article" date="2019" name="Int. J. Syst. Evol. Microbiol.">
        <title>The Global Catalogue of Microorganisms (GCM) 10K type strain sequencing project: providing services to taxonomists for standard genome sequencing and annotation.</title>
        <authorList>
            <consortium name="The Broad Institute Genomics Platform"/>
            <consortium name="The Broad Institute Genome Sequencing Center for Infectious Disease"/>
            <person name="Wu L."/>
            <person name="Ma J."/>
        </authorList>
    </citation>
    <scope>NUCLEOTIDE SEQUENCE [LARGE SCALE GENOMIC DNA]</scope>
    <source>
        <strain evidence="7">KCTC 62164</strain>
    </source>
</reference>
<accession>A0ABV7D0A7</accession>
<proteinExistence type="predicted"/>
<dbReference type="PROSITE" id="PS51503">
    <property type="entry name" value="HIG1"/>
    <property type="match status" value="1"/>
</dbReference>
<gene>
    <name evidence="6" type="ORF">ACFOKA_00995</name>
</gene>
<evidence type="ECO:0000256" key="3">
    <source>
        <dbReference type="ARBA" id="ARBA00023136"/>
    </source>
</evidence>
<evidence type="ECO:0000313" key="6">
    <source>
        <dbReference type="EMBL" id="MFC3050473.1"/>
    </source>
</evidence>
<organism evidence="6 7">
    <name type="scientific">Kordiimonas pumila</name>
    <dbReference type="NCBI Taxonomy" id="2161677"/>
    <lineage>
        <taxon>Bacteria</taxon>
        <taxon>Pseudomonadati</taxon>
        <taxon>Pseudomonadota</taxon>
        <taxon>Alphaproteobacteria</taxon>
        <taxon>Kordiimonadales</taxon>
        <taxon>Kordiimonadaceae</taxon>
        <taxon>Kordiimonas</taxon>
    </lineage>
</organism>
<keyword evidence="7" id="KW-1185">Reference proteome</keyword>
<dbReference type="Proteomes" id="UP001595444">
    <property type="component" value="Unassembled WGS sequence"/>
</dbReference>
<keyword evidence="3 4" id="KW-0472">Membrane</keyword>
<keyword evidence="2 4" id="KW-1133">Transmembrane helix</keyword>
<keyword evidence="1 4" id="KW-0812">Transmembrane</keyword>
<dbReference type="Pfam" id="PF04588">
    <property type="entry name" value="HIG_1_N"/>
    <property type="match status" value="1"/>
</dbReference>
<dbReference type="RefSeq" id="WP_194214855.1">
    <property type="nucleotide sequence ID" value="NZ_CP061205.1"/>
</dbReference>
<protein>
    <submittedName>
        <fullName evidence="6">Twin transmembrane helix small protein</fullName>
    </submittedName>
</protein>
<evidence type="ECO:0000256" key="2">
    <source>
        <dbReference type="ARBA" id="ARBA00022989"/>
    </source>
</evidence>
<dbReference type="NCBIfam" id="NF033233">
    <property type="entry name" value="twin_helix"/>
    <property type="match status" value="1"/>
</dbReference>
<evidence type="ECO:0000256" key="1">
    <source>
        <dbReference type="ARBA" id="ARBA00022692"/>
    </source>
</evidence>
<sequence>MKVLFTLAILSAIATLVVLIMGVMTMGRDKGANKNRGNKMMRLRVFFQFTTLVFLLLAALAASTGS</sequence>
<dbReference type="EMBL" id="JBHRSL010000001">
    <property type="protein sequence ID" value="MFC3050473.1"/>
    <property type="molecule type" value="Genomic_DNA"/>
</dbReference>
<evidence type="ECO:0000313" key="7">
    <source>
        <dbReference type="Proteomes" id="UP001595444"/>
    </source>
</evidence>
<name>A0ABV7D0A7_9PROT</name>